<keyword evidence="3 6" id="KW-1133">Transmembrane helix</keyword>
<dbReference type="GO" id="GO:0007189">
    <property type="term" value="P:adenylate cyclase-activating G protein-coupled receptor signaling pathway"/>
    <property type="evidence" value="ECO:0007669"/>
    <property type="project" value="TreeGrafter"/>
</dbReference>
<dbReference type="GO" id="GO:0005886">
    <property type="term" value="C:plasma membrane"/>
    <property type="evidence" value="ECO:0007669"/>
    <property type="project" value="TreeGrafter"/>
</dbReference>
<dbReference type="Gene3D" id="1.20.1070.10">
    <property type="entry name" value="Rhodopsin 7-helix transmembrane proteins"/>
    <property type="match status" value="1"/>
</dbReference>
<dbReference type="GO" id="GO:0004930">
    <property type="term" value="F:G protein-coupled receptor activity"/>
    <property type="evidence" value="ECO:0007669"/>
    <property type="project" value="TreeGrafter"/>
</dbReference>
<evidence type="ECO:0008006" key="9">
    <source>
        <dbReference type="Google" id="ProtNLM"/>
    </source>
</evidence>
<proteinExistence type="predicted"/>
<gene>
    <name evidence="7" type="ORF">BDP27DRAFT_1426103</name>
</gene>
<feature type="transmembrane region" description="Helical" evidence="6">
    <location>
        <begin position="68"/>
        <end position="93"/>
    </location>
</feature>
<feature type="transmembrane region" description="Helical" evidence="6">
    <location>
        <begin position="286"/>
        <end position="308"/>
    </location>
</feature>
<sequence>MENQTIHAVLKSTVVPIPSNEMAGAIVVNAFAILSTLALVCIFLRVSWLGVLRLLGENVAQSFFNTQLGYYAACLLVANMINALAGLMGLPFLVNRAITDNALCTSQAVVMQIGNISVAYFTVAIAIHTFNSLVLRMRQSAYVYIPTILFGWAVSIVIAILPLIRQMGPVYGPSGLSCGIRVTFPRHMLFFHILPIFVAAVLSAILYTLIFLVLRGILVIKGRVSLTLNPEQRWGGDRSNSTYQKFVGSIARSMLWYPAAYILLLVPYSVTRLLTLRGFVVPYQSVVFAFVCWFALVYEGVTDAFLLFNTFRILGPAFEAKSTTGYQGDLESFGTAETFKRFTRESKGPLQLNLTETMIKEYRGGSSLASTSSYNSESVVSYPERTADIGDKNRYITSEDINRQISPVSMLNQSIVVEAPGSMLASRPPTRVSDHNRDQSECSSYTSSSLPIPPRRPTPTPLILETASYYSPRSSPISRPTSSRPFLTPYAYDDGIRLSGVSTSSSVSGDLDITGWAAKQYADGSIPSATRNQLMLSAVKPSFPSPTASPNPSASARLRPLLLASVERTGSMALAQQYNRMYTDTPITATWDEREDA</sequence>
<dbReference type="PANTHER" id="PTHR23112:SF37">
    <property type="entry name" value="G PROTEIN-COUPLED RECEPTOR GPR1"/>
    <property type="match status" value="1"/>
</dbReference>
<keyword evidence="2 6" id="KW-0812">Transmembrane</keyword>
<organism evidence="7 8">
    <name type="scientific">Rhodocollybia butyracea</name>
    <dbReference type="NCBI Taxonomy" id="206335"/>
    <lineage>
        <taxon>Eukaryota</taxon>
        <taxon>Fungi</taxon>
        <taxon>Dikarya</taxon>
        <taxon>Basidiomycota</taxon>
        <taxon>Agaricomycotina</taxon>
        <taxon>Agaricomycetes</taxon>
        <taxon>Agaricomycetidae</taxon>
        <taxon>Agaricales</taxon>
        <taxon>Marasmiineae</taxon>
        <taxon>Omphalotaceae</taxon>
        <taxon>Rhodocollybia</taxon>
    </lineage>
</organism>
<feature type="transmembrane region" description="Helical" evidence="6">
    <location>
        <begin position="255"/>
        <end position="274"/>
    </location>
</feature>
<keyword evidence="8" id="KW-1185">Reference proteome</keyword>
<evidence type="ECO:0000256" key="4">
    <source>
        <dbReference type="ARBA" id="ARBA00023136"/>
    </source>
</evidence>
<name>A0A9P5U349_9AGAR</name>
<dbReference type="PANTHER" id="PTHR23112">
    <property type="entry name" value="G PROTEIN-COUPLED RECEPTOR 157-RELATED"/>
    <property type="match status" value="1"/>
</dbReference>
<evidence type="ECO:0000256" key="6">
    <source>
        <dbReference type="SAM" id="Phobius"/>
    </source>
</evidence>
<evidence type="ECO:0000313" key="7">
    <source>
        <dbReference type="EMBL" id="KAF9064159.1"/>
    </source>
</evidence>
<dbReference type="EMBL" id="JADNRY010000129">
    <property type="protein sequence ID" value="KAF9064159.1"/>
    <property type="molecule type" value="Genomic_DNA"/>
</dbReference>
<dbReference type="SUPFAM" id="SSF81321">
    <property type="entry name" value="Family A G protein-coupled receptor-like"/>
    <property type="match status" value="1"/>
</dbReference>
<protein>
    <recommendedName>
        <fullName evidence="9">G-protein coupled receptors family 2 profile 2 domain-containing protein</fullName>
    </recommendedName>
</protein>
<evidence type="ECO:0000256" key="2">
    <source>
        <dbReference type="ARBA" id="ARBA00022692"/>
    </source>
</evidence>
<evidence type="ECO:0000256" key="3">
    <source>
        <dbReference type="ARBA" id="ARBA00022989"/>
    </source>
</evidence>
<feature type="transmembrane region" description="Helical" evidence="6">
    <location>
        <begin position="113"/>
        <end position="134"/>
    </location>
</feature>
<feature type="region of interest" description="Disordered" evidence="5">
    <location>
        <begin position="423"/>
        <end position="457"/>
    </location>
</feature>
<comment type="caution">
    <text evidence="7">The sequence shown here is derived from an EMBL/GenBank/DDBJ whole genome shotgun (WGS) entry which is preliminary data.</text>
</comment>
<reference evidence="7" key="1">
    <citation type="submission" date="2020-11" db="EMBL/GenBank/DDBJ databases">
        <authorList>
            <consortium name="DOE Joint Genome Institute"/>
            <person name="Ahrendt S."/>
            <person name="Riley R."/>
            <person name="Andreopoulos W."/>
            <person name="Labutti K."/>
            <person name="Pangilinan J."/>
            <person name="Ruiz-Duenas F.J."/>
            <person name="Barrasa J.M."/>
            <person name="Sanchez-Garcia M."/>
            <person name="Camarero S."/>
            <person name="Miyauchi S."/>
            <person name="Serrano A."/>
            <person name="Linde D."/>
            <person name="Babiker R."/>
            <person name="Drula E."/>
            <person name="Ayuso-Fernandez I."/>
            <person name="Pacheco R."/>
            <person name="Padilla G."/>
            <person name="Ferreira P."/>
            <person name="Barriuso J."/>
            <person name="Kellner H."/>
            <person name="Castanera R."/>
            <person name="Alfaro M."/>
            <person name="Ramirez L."/>
            <person name="Pisabarro A.G."/>
            <person name="Kuo A."/>
            <person name="Tritt A."/>
            <person name="Lipzen A."/>
            <person name="He G."/>
            <person name="Yan M."/>
            <person name="Ng V."/>
            <person name="Cullen D."/>
            <person name="Martin F."/>
            <person name="Rosso M.-N."/>
            <person name="Henrissat B."/>
            <person name="Hibbett D."/>
            <person name="Martinez A.T."/>
            <person name="Grigoriev I.V."/>
        </authorList>
    </citation>
    <scope>NUCLEOTIDE SEQUENCE</scope>
    <source>
        <strain evidence="7">AH 40177</strain>
    </source>
</reference>
<feature type="transmembrane region" description="Helical" evidence="6">
    <location>
        <begin position="189"/>
        <end position="214"/>
    </location>
</feature>
<accession>A0A9P5U349</accession>
<dbReference type="Proteomes" id="UP000772434">
    <property type="component" value="Unassembled WGS sequence"/>
</dbReference>
<keyword evidence="4 6" id="KW-0472">Membrane</keyword>
<dbReference type="OrthoDB" id="100006at2759"/>
<dbReference type="AlphaFoldDB" id="A0A9P5U349"/>
<feature type="transmembrane region" description="Helical" evidence="6">
    <location>
        <begin position="22"/>
        <end position="47"/>
    </location>
</feature>
<feature type="transmembrane region" description="Helical" evidence="6">
    <location>
        <begin position="141"/>
        <end position="164"/>
    </location>
</feature>
<comment type="subcellular location">
    <subcellularLocation>
        <location evidence="1">Membrane</location>
        <topology evidence="1">Multi-pass membrane protein</topology>
    </subcellularLocation>
</comment>
<evidence type="ECO:0000256" key="1">
    <source>
        <dbReference type="ARBA" id="ARBA00004141"/>
    </source>
</evidence>
<evidence type="ECO:0000256" key="5">
    <source>
        <dbReference type="SAM" id="MobiDB-lite"/>
    </source>
</evidence>
<evidence type="ECO:0000313" key="8">
    <source>
        <dbReference type="Proteomes" id="UP000772434"/>
    </source>
</evidence>